<reference evidence="3 4" key="1">
    <citation type="submission" date="2016-10" db="EMBL/GenBank/DDBJ databases">
        <authorList>
            <person name="de Groot N.N."/>
        </authorList>
    </citation>
    <scope>NUCLEOTIDE SEQUENCE [LARGE SCALE GENOMIC DNA]</scope>
    <source>
        <strain evidence="3 4">DSM 27842</strain>
    </source>
</reference>
<dbReference type="STRING" id="569882.SAMN04490248_11122"/>
<organism evidence="3 4">
    <name type="scientific">Salinihabitans flavidus</name>
    <dbReference type="NCBI Taxonomy" id="569882"/>
    <lineage>
        <taxon>Bacteria</taxon>
        <taxon>Pseudomonadati</taxon>
        <taxon>Pseudomonadota</taxon>
        <taxon>Alphaproteobacteria</taxon>
        <taxon>Rhodobacterales</taxon>
        <taxon>Roseobacteraceae</taxon>
        <taxon>Salinihabitans</taxon>
    </lineage>
</organism>
<dbReference type="GO" id="GO:0016787">
    <property type="term" value="F:hydrolase activity"/>
    <property type="evidence" value="ECO:0007669"/>
    <property type="project" value="UniProtKB-KW"/>
</dbReference>
<dbReference type="OrthoDB" id="9771666at2"/>
<evidence type="ECO:0000256" key="1">
    <source>
        <dbReference type="ARBA" id="ARBA00022801"/>
    </source>
</evidence>
<sequence>MELDDAYENGAYIPGAAEYPEKWASRAAEFRAAHGGRLGLRYGSGAREVVDIFLPDGEPEGLMVFVHGGYWKAFDGSYWSHLAGGAIARGWAVAVPTYTLAPEARISQITQEVTRAVSFAAGEVAGPVALCGHSAGGHLVARMCVPGMLPEAVAARLCKVVPISPVADLRPLLKTTMNETLGLDAAEAEAESPVLQEKLPHVPVTAWVGGDERPAFLDQARWLADAWRCGLVEVPGQHHFSVVEALAEPGSPLMREVLPNRG</sequence>
<dbReference type="AlphaFoldDB" id="A0A1H8S7H6"/>
<protein>
    <submittedName>
        <fullName evidence="3">Acetyl esterase/lipase</fullName>
    </submittedName>
</protein>
<dbReference type="Pfam" id="PF07859">
    <property type="entry name" value="Abhydrolase_3"/>
    <property type="match status" value="1"/>
</dbReference>
<dbReference type="EMBL" id="FODS01000011">
    <property type="protein sequence ID" value="SEO74477.1"/>
    <property type="molecule type" value="Genomic_DNA"/>
</dbReference>
<evidence type="ECO:0000259" key="2">
    <source>
        <dbReference type="Pfam" id="PF07859"/>
    </source>
</evidence>
<gene>
    <name evidence="3" type="ORF">SAMN04490248_11122</name>
</gene>
<dbReference type="InterPro" id="IPR050300">
    <property type="entry name" value="GDXG_lipolytic_enzyme"/>
</dbReference>
<name>A0A1H8S7H6_9RHOB</name>
<evidence type="ECO:0000313" key="3">
    <source>
        <dbReference type="EMBL" id="SEO74477.1"/>
    </source>
</evidence>
<dbReference type="Proteomes" id="UP000198893">
    <property type="component" value="Unassembled WGS sequence"/>
</dbReference>
<dbReference type="InterPro" id="IPR029058">
    <property type="entry name" value="AB_hydrolase_fold"/>
</dbReference>
<evidence type="ECO:0000313" key="4">
    <source>
        <dbReference type="Proteomes" id="UP000198893"/>
    </source>
</evidence>
<keyword evidence="4" id="KW-1185">Reference proteome</keyword>
<feature type="domain" description="Alpha/beta hydrolase fold-3" evidence="2">
    <location>
        <begin position="63"/>
        <end position="175"/>
    </location>
</feature>
<dbReference type="PANTHER" id="PTHR48081">
    <property type="entry name" value="AB HYDROLASE SUPERFAMILY PROTEIN C4A8.06C"/>
    <property type="match status" value="1"/>
</dbReference>
<accession>A0A1H8S7H6</accession>
<dbReference type="Gene3D" id="3.40.50.1820">
    <property type="entry name" value="alpha/beta hydrolase"/>
    <property type="match status" value="1"/>
</dbReference>
<dbReference type="SUPFAM" id="SSF53474">
    <property type="entry name" value="alpha/beta-Hydrolases"/>
    <property type="match status" value="1"/>
</dbReference>
<dbReference type="InterPro" id="IPR013094">
    <property type="entry name" value="AB_hydrolase_3"/>
</dbReference>
<dbReference type="RefSeq" id="WP_093118307.1">
    <property type="nucleotide sequence ID" value="NZ_FODS01000011.1"/>
</dbReference>
<dbReference type="PANTHER" id="PTHR48081:SF33">
    <property type="entry name" value="KYNURENINE FORMAMIDASE"/>
    <property type="match status" value="1"/>
</dbReference>
<proteinExistence type="predicted"/>
<keyword evidence="1" id="KW-0378">Hydrolase</keyword>